<proteinExistence type="predicted"/>
<evidence type="ECO:0000313" key="2">
    <source>
        <dbReference type="EMBL" id="SVE22710.1"/>
    </source>
</evidence>
<sequence length="72" mass="8388">MLFSILKNIKFNNRLQIIDHKGNTHSYGEGKIFSKIRLKNKSIERKLFVNPSLYLGEGYMDEDIIIEEGTLD</sequence>
<dbReference type="EMBL" id="UINC01202754">
    <property type="protein sequence ID" value="SVE22710.1"/>
    <property type="molecule type" value="Genomic_DNA"/>
</dbReference>
<gene>
    <name evidence="2" type="ORF">METZ01_LOCUS475564</name>
</gene>
<dbReference type="InterPro" id="IPR057206">
    <property type="entry name" value="DUF7884"/>
</dbReference>
<feature type="domain" description="DUF7884" evidence="1">
    <location>
        <begin position="10"/>
        <end position="67"/>
    </location>
</feature>
<evidence type="ECO:0000259" key="1">
    <source>
        <dbReference type="Pfam" id="PF25371"/>
    </source>
</evidence>
<protein>
    <recommendedName>
        <fullName evidence="1">DUF7884 domain-containing protein</fullName>
    </recommendedName>
</protein>
<reference evidence="2" key="1">
    <citation type="submission" date="2018-05" db="EMBL/GenBank/DDBJ databases">
        <authorList>
            <person name="Lanie J.A."/>
            <person name="Ng W.-L."/>
            <person name="Kazmierczak K.M."/>
            <person name="Andrzejewski T.M."/>
            <person name="Davidsen T.M."/>
            <person name="Wayne K.J."/>
            <person name="Tettelin H."/>
            <person name="Glass J.I."/>
            <person name="Rusch D."/>
            <person name="Podicherti R."/>
            <person name="Tsui H.-C.T."/>
            <person name="Winkler M.E."/>
        </authorList>
    </citation>
    <scope>NUCLEOTIDE SEQUENCE</scope>
</reference>
<name>A0A383BS96_9ZZZZ</name>
<feature type="non-terminal residue" evidence="2">
    <location>
        <position position="72"/>
    </location>
</feature>
<organism evidence="2">
    <name type="scientific">marine metagenome</name>
    <dbReference type="NCBI Taxonomy" id="408172"/>
    <lineage>
        <taxon>unclassified sequences</taxon>
        <taxon>metagenomes</taxon>
        <taxon>ecological metagenomes</taxon>
    </lineage>
</organism>
<dbReference type="Pfam" id="PF25371">
    <property type="entry name" value="DUF7884"/>
    <property type="match status" value="1"/>
</dbReference>
<accession>A0A383BS96</accession>
<dbReference type="AlphaFoldDB" id="A0A383BS96"/>